<reference evidence="3" key="1">
    <citation type="journal article" date="2019" name="Int. J. Syst. Evol. Microbiol.">
        <title>The Global Catalogue of Microorganisms (GCM) 10K type strain sequencing project: providing services to taxonomists for standard genome sequencing and annotation.</title>
        <authorList>
            <consortium name="The Broad Institute Genomics Platform"/>
            <consortium name="The Broad Institute Genome Sequencing Center for Infectious Disease"/>
            <person name="Wu L."/>
            <person name="Ma J."/>
        </authorList>
    </citation>
    <scope>NUCLEOTIDE SEQUENCE [LARGE SCALE GENOMIC DNA]</scope>
    <source>
        <strain evidence="3">CCUG 57942</strain>
    </source>
</reference>
<name>A0ABW4Z859_9BACT</name>
<keyword evidence="3" id="KW-1185">Reference proteome</keyword>
<accession>A0ABW4Z859</accession>
<dbReference type="Proteomes" id="UP001597389">
    <property type="component" value="Unassembled WGS sequence"/>
</dbReference>
<comment type="caution">
    <text evidence="2">The sequence shown here is derived from an EMBL/GenBank/DDBJ whole genome shotgun (WGS) entry which is preliminary data.</text>
</comment>
<dbReference type="EMBL" id="JBHUJB010000021">
    <property type="protein sequence ID" value="MFD2158149.1"/>
    <property type="molecule type" value="Genomic_DNA"/>
</dbReference>
<feature type="compositionally biased region" description="Basic and acidic residues" evidence="1">
    <location>
        <begin position="1"/>
        <end position="12"/>
    </location>
</feature>
<evidence type="ECO:0000256" key="1">
    <source>
        <dbReference type="SAM" id="MobiDB-lite"/>
    </source>
</evidence>
<organism evidence="2 3">
    <name type="scientific">Rubritalea tangerina</name>
    <dbReference type="NCBI Taxonomy" id="430798"/>
    <lineage>
        <taxon>Bacteria</taxon>
        <taxon>Pseudomonadati</taxon>
        <taxon>Verrucomicrobiota</taxon>
        <taxon>Verrucomicrobiia</taxon>
        <taxon>Verrucomicrobiales</taxon>
        <taxon>Rubritaleaceae</taxon>
        <taxon>Rubritalea</taxon>
    </lineage>
</organism>
<dbReference type="RefSeq" id="WP_377090292.1">
    <property type="nucleotide sequence ID" value="NZ_JBHSJL010000014.1"/>
</dbReference>
<evidence type="ECO:0000313" key="2">
    <source>
        <dbReference type="EMBL" id="MFD2158149.1"/>
    </source>
</evidence>
<protein>
    <submittedName>
        <fullName evidence="2">Uncharacterized protein</fullName>
    </submittedName>
</protein>
<sequence>MSFHTLQDHAQKSENSPSHSSLNIEHSTLKPTASPLLNQIPLDHLETYD</sequence>
<gene>
    <name evidence="2" type="ORF">ACFSW8_04490</name>
</gene>
<proteinExistence type="predicted"/>
<evidence type="ECO:0000313" key="3">
    <source>
        <dbReference type="Proteomes" id="UP001597389"/>
    </source>
</evidence>
<feature type="region of interest" description="Disordered" evidence="1">
    <location>
        <begin position="1"/>
        <end position="49"/>
    </location>
</feature>
<feature type="compositionally biased region" description="Polar residues" evidence="1">
    <location>
        <begin position="13"/>
        <end position="37"/>
    </location>
</feature>